<dbReference type="RefSeq" id="WP_198881217.1">
    <property type="nucleotide sequence ID" value="NZ_JAEKJA010000003.1"/>
</dbReference>
<dbReference type="InterPro" id="IPR018389">
    <property type="entry name" value="DctP_fam"/>
</dbReference>
<proteinExistence type="predicted"/>
<dbReference type="NCBIfam" id="NF037995">
    <property type="entry name" value="TRAP_S1"/>
    <property type="match status" value="1"/>
</dbReference>
<reference evidence="3" key="1">
    <citation type="submission" date="2020-12" db="EMBL/GenBank/DDBJ databases">
        <title>Bacterial taxonomy.</title>
        <authorList>
            <person name="Pan X."/>
        </authorList>
    </citation>
    <scope>NUCLEOTIDE SEQUENCE</scope>
    <source>
        <strain evidence="3">B2012</strain>
    </source>
</reference>
<evidence type="ECO:0000313" key="4">
    <source>
        <dbReference type="Proteomes" id="UP000609531"/>
    </source>
</evidence>
<dbReference type="Gene3D" id="3.40.190.170">
    <property type="entry name" value="Bacterial extracellular solute-binding protein, family 7"/>
    <property type="match status" value="1"/>
</dbReference>
<organism evidence="3 4">
    <name type="scientific">Acuticoccus mangrovi</name>
    <dbReference type="NCBI Taxonomy" id="2796142"/>
    <lineage>
        <taxon>Bacteria</taxon>
        <taxon>Pseudomonadati</taxon>
        <taxon>Pseudomonadota</taxon>
        <taxon>Alphaproteobacteria</taxon>
        <taxon>Hyphomicrobiales</taxon>
        <taxon>Amorphaceae</taxon>
        <taxon>Acuticoccus</taxon>
    </lineage>
</organism>
<keyword evidence="1 2" id="KW-0732">Signal</keyword>
<comment type="caution">
    <text evidence="3">The sequence shown here is derived from an EMBL/GenBank/DDBJ whole genome shotgun (WGS) entry which is preliminary data.</text>
</comment>
<dbReference type="AlphaFoldDB" id="A0A934INW3"/>
<dbReference type="Proteomes" id="UP000609531">
    <property type="component" value="Unassembled WGS sequence"/>
</dbReference>
<protein>
    <submittedName>
        <fullName evidence="3">C4-dicarboxylate TRAP transporter substrate-binding protein</fullName>
    </submittedName>
</protein>
<dbReference type="Pfam" id="PF03480">
    <property type="entry name" value="DctP"/>
    <property type="match status" value="1"/>
</dbReference>
<dbReference type="PANTHER" id="PTHR33376">
    <property type="match status" value="1"/>
</dbReference>
<dbReference type="InterPro" id="IPR038404">
    <property type="entry name" value="TRAP_DctP_sf"/>
</dbReference>
<dbReference type="GO" id="GO:0055085">
    <property type="term" value="P:transmembrane transport"/>
    <property type="evidence" value="ECO:0007669"/>
    <property type="project" value="InterPro"/>
</dbReference>
<sequence length="367" mass="38678">MTMRCALLSALVLLPCGPGMAADVNLTYGAYGAPNSTLVEYGVIPFLETAKAESGGSIDYTLHAGGALVGPSTTLAGIRDGLVDGGQLLAVYNPAELPTINLAMGLGPGLDTDPVALGAAVTEFALLECPKCLEEFEEANIQFLGGYSSSAYSLLCSEPMASLEDLAGKRVRAAGVWGQLAAKLGMVPVNLTIGETYEGLQRGQLSCTFGTPGWLETFSMGDVAPNVYLLEYGYSFSGPITNVRLDLWTTLTEEQKNALKKGAAIAVIRASEAYRQADADILKDAEAKGYHVVEADSASLAALDGFTDELTQSIIARAADRGQEGAEEVITRFRKVLAKWEGIVAEAEGDEAVLVDRLMSDVYAKVD</sequence>
<feature type="chain" id="PRO_5037665822" evidence="2">
    <location>
        <begin position="22"/>
        <end position="367"/>
    </location>
</feature>
<dbReference type="EMBL" id="JAEKJA010000003">
    <property type="protein sequence ID" value="MBJ3775350.1"/>
    <property type="molecule type" value="Genomic_DNA"/>
</dbReference>
<evidence type="ECO:0000256" key="1">
    <source>
        <dbReference type="ARBA" id="ARBA00022729"/>
    </source>
</evidence>
<evidence type="ECO:0000313" key="3">
    <source>
        <dbReference type="EMBL" id="MBJ3775350.1"/>
    </source>
</evidence>
<accession>A0A934INW3</accession>
<keyword evidence="4" id="KW-1185">Reference proteome</keyword>
<gene>
    <name evidence="3" type="ORF">JCR33_06610</name>
</gene>
<dbReference type="PANTHER" id="PTHR33376:SF5">
    <property type="entry name" value="EXTRACYTOPLASMIC SOLUTE RECEPTOR PROTEIN"/>
    <property type="match status" value="1"/>
</dbReference>
<feature type="signal peptide" evidence="2">
    <location>
        <begin position="1"/>
        <end position="21"/>
    </location>
</feature>
<name>A0A934INW3_9HYPH</name>
<evidence type="ECO:0000256" key="2">
    <source>
        <dbReference type="SAM" id="SignalP"/>
    </source>
</evidence>
<dbReference type="CDD" id="cd13666">
    <property type="entry name" value="PBP2_TRAP_DctP_like_1"/>
    <property type="match status" value="1"/>
</dbReference>